<dbReference type="InterPro" id="IPR036259">
    <property type="entry name" value="MFS_trans_sf"/>
</dbReference>
<feature type="transmembrane region" description="Helical" evidence="6">
    <location>
        <begin position="92"/>
        <end position="110"/>
    </location>
</feature>
<keyword evidence="3 6" id="KW-0812">Transmembrane</keyword>
<keyword evidence="9" id="KW-1185">Reference proteome</keyword>
<feature type="domain" description="Major facilitator superfamily (MFS) profile" evidence="7">
    <location>
        <begin position="21"/>
        <end position="470"/>
    </location>
</feature>
<dbReference type="Gene3D" id="1.20.1250.20">
    <property type="entry name" value="MFS general substrate transporter like domains"/>
    <property type="match status" value="1"/>
</dbReference>
<organism evidence="8 9">
    <name type="scientific">Alkalibaculum sporogenes</name>
    <dbReference type="NCBI Taxonomy" id="2655001"/>
    <lineage>
        <taxon>Bacteria</taxon>
        <taxon>Bacillati</taxon>
        <taxon>Bacillota</taxon>
        <taxon>Clostridia</taxon>
        <taxon>Eubacteriales</taxon>
        <taxon>Eubacteriaceae</taxon>
        <taxon>Alkalibaculum</taxon>
    </lineage>
</organism>
<keyword evidence="4 6" id="KW-1133">Transmembrane helix</keyword>
<evidence type="ECO:0000259" key="7">
    <source>
        <dbReference type="PROSITE" id="PS50850"/>
    </source>
</evidence>
<feature type="transmembrane region" description="Helical" evidence="6">
    <location>
        <begin position="282"/>
        <end position="304"/>
    </location>
</feature>
<protein>
    <submittedName>
        <fullName evidence="8">MFS transporter</fullName>
    </submittedName>
</protein>
<dbReference type="RefSeq" id="WP_152805167.1">
    <property type="nucleotide sequence ID" value="NZ_WHNX01000020.1"/>
</dbReference>
<evidence type="ECO:0000256" key="4">
    <source>
        <dbReference type="ARBA" id="ARBA00022989"/>
    </source>
</evidence>
<dbReference type="Pfam" id="PF07690">
    <property type="entry name" value="MFS_1"/>
    <property type="match status" value="1"/>
</dbReference>
<reference evidence="8 9" key="1">
    <citation type="submission" date="2019-10" db="EMBL/GenBank/DDBJ databases">
        <title>Alkalibaculum tamaniensis sp.nov., a new alkaliphilic acetogen, isolated on methoxylated aromatics from a mud volcano.</title>
        <authorList>
            <person name="Khomyakova M.A."/>
            <person name="Merkel A.Y."/>
            <person name="Bonch-Osmolovskaya E.A."/>
            <person name="Slobodkin A.I."/>
        </authorList>
    </citation>
    <scope>NUCLEOTIDE SEQUENCE [LARGE SCALE GENOMIC DNA]</scope>
    <source>
        <strain evidence="8 9">M08DMB</strain>
    </source>
</reference>
<dbReference type="InterPro" id="IPR011701">
    <property type="entry name" value="MFS"/>
</dbReference>
<feature type="transmembrane region" description="Helical" evidence="6">
    <location>
        <begin position="410"/>
        <end position="434"/>
    </location>
</feature>
<evidence type="ECO:0000256" key="6">
    <source>
        <dbReference type="SAM" id="Phobius"/>
    </source>
</evidence>
<evidence type="ECO:0000256" key="3">
    <source>
        <dbReference type="ARBA" id="ARBA00022692"/>
    </source>
</evidence>
<feature type="transmembrane region" description="Helical" evidence="6">
    <location>
        <begin position="446"/>
        <end position="465"/>
    </location>
</feature>
<feature type="transmembrane region" description="Helical" evidence="6">
    <location>
        <begin position="59"/>
        <end position="80"/>
    </location>
</feature>
<keyword evidence="2" id="KW-0813">Transport</keyword>
<dbReference type="Gene3D" id="1.20.1720.10">
    <property type="entry name" value="Multidrug resistance protein D"/>
    <property type="match status" value="1"/>
</dbReference>
<feature type="transmembrane region" description="Helical" evidence="6">
    <location>
        <begin position="220"/>
        <end position="239"/>
    </location>
</feature>
<evidence type="ECO:0000313" key="8">
    <source>
        <dbReference type="EMBL" id="MPW26551.1"/>
    </source>
</evidence>
<dbReference type="GO" id="GO:0005886">
    <property type="term" value="C:plasma membrane"/>
    <property type="evidence" value="ECO:0007669"/>
    <property type="project" value="UniProtKB-SubCell"/>
</dbReference>
<dbReference type="PANTHER" id="PTHR23501:SF191">
    <property type="entry name" value="VACUOLAR BASIC AMINO ACID TRANSPORTER 4"/>
    <property type="match status" value="1"/>
</dbReference>
<evidence type="ECO:0000256" key="5">
    <source>
        <dbReference type="ARBA" id="ARBA00023136"/>
    </source>
</evidence>
<dbReference type="InterPro" id="IPR020846">
    <property type="entry name" value="MFS_dom"/>
</dbReference>
<dbReference type="EMBL" id="WHNX01000020">
    <property type="protein sequence ID" value="MPW26551.1"/>
    <property type="molecule type" value="Genomic_DNA"/>
</dbReference>
<dbReference type="PROSITE" id="PS50850">
    <property type="entry name" value="MFS"/>
    <property type="match status" value="1"/>
</dbReference>
<feature type="transmembrane region" description="Helical" evidence="6">
    <location>
        <begin position="349"/>
        <end position="369"/>
    </location>
</feature>
<evidence type="ECO:0000313" key="9">
    <source>
        <dbReference type="Proteomes" id="UP000440004"/>
    </source>
</evidence>
<feature type="transmembrane region" description="Helical" evidence="6">
    <location>
        <begin position="21"/>
        <end position="39"/>
    </location>
</feature>
<proteinExistence type="predicted"/>
<feature type="transmembrane region" description="Helical" evidence="6">
    <location>
        <begin position="122"/>
        <end position="142"/>
    </location>
</feature>
<comment type="caution">
    <text evidence="8">The sequence shown here is derived from an EMBL/GenBank/DDBJ whole genome shotgun (WGS) entry which is preliminary data.</text>
</comment>
<sequence>MNEIGNNSVLENVNIEVKASLRALVAIGIFICMLSNNFIGTAFGTALPKMLESLAVTQMNFIGLLFTLSILVTAVFTPMAANISKRIGRKKLFLIGSIINVISIILMYFSSTLFTMIASRGLQGFGSAFIFATGLSLIGDVFPASQRAKWLSGYGVITSVGSLGGPLIAGLLVDYYNWRSIFLIAILVGLIGTFMVSYSLPKDIVTNEDVKSKFDYLGSLTFGLSLAFILGVCITGGTFFQWMSVTTFLLIGVGLILLLAFIKIEKNSTSPILPLEMFKYNVFTICVICVCLNTIATMAVTTYLPYFIQAVMLKSATVSGSMVATLSLLSMILGPIIGQIVARTGKFKFMTILATVFVAVPSLVISTFSPTTTLLYAWVVIASIGINSGITQFIYTAAVQNGVPNNKISLATGGTQLGVVIGAMLGIAFTGIIMTSMPDLSISLPFMFRFSAIVAIIGGILLLFLKESHQEVLSK</sequence>
<feature type="transmembrane region" description="Helical" evidence="6">
    <location>
        <begin position="154"/>
        <end position="175"/>
    </location>
</feature>
<dbReference type="GO" id="GO:0022857">
    <property type="term" value="F:transmembrane transporter activity"/>
    <property type="evidence" value="ECO:0007669"/>
    <property type="project" value="InterPro"/>
</dbReference>
<feature type="transmembrane region" description="Helical" evidence="6">
    <location>
        <begin position="181"/>
        <end position="200"/>
    </location>
</feature>
<evidence type="ECO:0000256" key="1">
    <source>
        <dbReference type="ARBA" id="ARBA00004651"/>
    </source>
</evidence>
<feature type="transmembrane region" description="Helical" evidence="6">
    <location>
        <begin position="316"/>
        <end position="337"/>
    </location>
</feature>
<keyword evidence="5 6" id="KW-0472">Membrane</keyword>
<dbReference type="SUPFAM" id="SSF103473">
    <property type="entry name" value="MFS general substrate transporter"/>
    <property type="match status" value="1"/>
</dbReference>
<evidence type="ECO:0000256" key="2">
    <source>
        <dbReference type="ARBA" id="ARBA00022448"/>
    </source>
</evidence>
<dbReference type="AlphaFoldDB" id="A0A6A7KB91"/>
<feature type="transmembrane region" description="Helical" evidence="6">
    <location>
        <begin position="245"/>
        <end position="262"/>
    </location>
</feature>
<dbReference type="Proteomes" id="UP000440004">
    <property type="component" value="Unassembled WGS sequence"/>
</dbReference>
<accession>A0A6A7KB91</accession>
<dbReference type="PANTHER" id="PTHR23501">
    <property type="entry name" value="MAJOR FACILITATOR SUPERFAMILY"/>
    <property type="match status" value="1"/>
</dbReference>
<gene>
    <name evidence="8" type="ORF">GC105_12200</name>
</gene>
<feature type="transmembrane region" description="Helical" evidence="6">
    <location>
        <begin position="375"/>
        <end position="398"/>
    </location>
</feature>
<comment type="subcellular location">
    <subcellularLocation>
        <location evidence="1">Cell membrane</location>
        <topology evidence="1">Multi-pass membrane protein</topology>
    </subcellularLocation>
</comment>
<name>A0A6A7KB91_9FIRM</name>